<dbReference type="GO" id="GO:0003677">
    <property type="term" value="F:DNA binding"/>
    <property type="evidence" value="ECO:0007669"/>
    <property type="project" value="InterPro"/>
</dbReference>
<comment type="caution">
    <text evidence="8">The sequence shown here is derived from an EMBL/GenBank/DDBJ whole genome shotgun (WGS) entry which is preliminary data.</text>
</comment>
<gene>
    <name evidence="8" type="ORF">O0I10_010101</name>
</gene>
<dbReference type="GO" id="GO:0008270">
    <property type="term" value="F:zinc ion binding"/>
    <property type="evidence" value="ECO:0007669"/>
    <property type="project" value="InterPro"/>
</dbReference>
<keyword evidence="9" id="KW-1185">Reference proteome</keyword>
<dbReference type="Pfam" id="PF00172">
    <property type="entry name" value="Zn_clus"/>
    <property type="match status" value="1"/>
</dbReference>
<dbReference type="GO" id="GO:0005634">
    <property type="term" value="C:nucleus"/>
    <property type="evidence" value="ECO:0007669"/>
    <property type="project" value="UniProtKB-SubCell"/>
</dbReference>
<evidence type="ECO:0000313" key="8">
    <source>
        <dbReference type="EMBL" id="KAJ8654279.1"/>
    </source>
</evidence>
<dbReference type="CDD" id="cd00067">
    <property type="entry name" value="GAL4"/>
    <property type="match status" value="1"/>
</dbReference>
<evidence type="ECO:0000313" key="9">
    <source>
        <dbReference type="Proteomes" id="UP001234581"/>
    </source>
</evidence>
<evidence type="ECO:0000256" key="4">
    <source>
        <dbReference type="ARBA" id="ARBA00023163"/>
    </source>
</evidence>
<evidence type="ECO:0000256" key="5">
    <source>
        <dbReference type="ARBA" id="ARBA00023242"/>
    </source>
</evidence>
<evidence type="ECO:0000256" key="1">
    <source>
        <dbReference type="ARBA" id="ARBA00004123"/>
    </source>
</evidence>
<protein>
    <recommendedName>
        <fullName evidence="7">Zn(2)-C6 fungal-type domain-containing protein</fullName>
    </recommendedName>
</protein>
<dbReference type="GeneID" id="83217505"/>
<dbReference type="GO" id="GO:0006351">
    <property type="term" value="P:DNA-templated transcription"/>
    <property type="evidence" value="ECO:0007669"/>
    <property type="project" value="InterPro"/>
</dbReference>
<dbReference type="GO" id="GO:0000981">
    <property type="term" value="F:DNA-binding transcription factor activity, RNA polymerase II-specific"/>
    <property type="evidence" value="ECO:0007669"/>
    <property type="project" value="InterPro"/>
</dbReference>
<dbReference type="Pfam" id="PF04082">
    <property type="entry name" value="Fungal_trans"/>
    <property type="match status" value="1"/>
</dbReference>
<organism evidence="8 9">
    <name type="scientific">Lichtheimia ornata</name>
    <dbReference type="NCBI Taxonomy" id="688661"/>
    <lineage>
        <taxon>Eukaryota</taxon>
        <taxon>Fungi</taxon>
        <taxon>Fungi incertae sedis</taxon>
        <taxon>Mucoromycota</taxon>
        <taxon>Mucoromycotina</taxon>
        <taxon>Mucoromycetes</taxon>
        <taxon>Mucorales</taxon>
        <taxon>Lichtheimiaceae</taxon>
        <taxon>Lichtheimia</taxon>
    </lineage>
</organism>
<dbReference type="RefSeq" id="XP_058339193.1">
    <property type="nucleotide sequence ID" value="XM_058490084.1"/>
</dbReference>
<dbReference type="Proteomes" id="UP001234581">
    <property type="component" value="Unassembled WGS sequence"/>
</dbReference>
<dbReference type="CDD" id="cd12148">
    <property type="entry name" value="fungal_TF_MHR"/>
    <property type="match status" value="1"/>
</dbReference>
<dbReference type="InterPro" id="IPR007219">
    <property type="entry name" value="XnlR_reg_dom"/>
</dbReference>
<feature type="compositionally biased region" description="Polar residues" evidence="6">
    <location>
        <begin position="131"/>
        <end position="141"/>
    </location>
</feature>
<keyword evidence="2" id="KW-0479">Metal-binding</keyword>
<proteinExistence type="predicted"/>
<name>A0AAD7UVG6_9FUNG</name>
<dbReference type="SMART" id="SM00066">
    <property type="entry name" value="GAL4"/>
    <property type="match status" value="1"/>
</dbReference>
<evidence type="ECO:0000256" key="3">
    <source>
        <dbReference type="ARBA" id="ARBA00023015"/>
    </source>
</evidence>
<dbReference type="PANTHER" id="PTHR47338">
    <property type="entry name" value="ZN(II)2CYS6 TRANSCRIPTION FACTOR (EUROFUNG)-RELATED"/>
    <property type="match status" value="1"/>
</dbReference>
<feature type="region of interest" description="Disordered" evidence="6">
    <location>
        <begin position="82"/>
        <end position="143"/>
    </location>
</feature>
<dbReference type="PANTHER" id="PTHR47338:SF7">
    <property type="entry name" value="ZN(II)2CYS6 TRANSCRIPTION FACTOR (EUROFUNG)"/>
    <property type="match status" value="1"/>
</dbReference>
<keyword evidence="4" id="KW-0804">Transcription</keyword>
<evidence type="ECO:0000256" key="6">
    <source>
        <dbReference type="SAM" id="MobiDB-lite"/>
    </source>
</evidence>
<evidence type="ECO:0000259" key="7">
    <source>
        <dbReference type="PROSITE" id="PS50048"/>
    </source>
</evidence>
<reference evidence="8 9" key="1">
    <citation type="submission" date="2023-03" db="EMBL/GenBank/DDBJ databases">
        <title>Genome sequence of Lichtheimia ornata CBS 291.66.</title>
        <authorList>
            <person name="Mohabir J.T."/>
            <person name="Shea T.P."/>
            <person name="Kurbessoian T."/>
            <person name="Berby B."/>
            <person name="Fontaine J."/>
            <person name="Livny J."/>
            <person name="Gnirke A."/>
            <person name="Stajich J.E."/>
            <person name="Cuomo C.A."/>
        </authorList>
    </citation>
    <scope>NUCLEOTIDE SEQUENCE [LARGE SCALE GENOMIC DNA]</scope>
    <source>
        <strain evidence="8">CBS 291.66</strain>
    </source>
</reference>
<dbReference type="PROSITE" id="PS00463">
    <property type="entry name" value="ZN2_CY6_FUNGAL_1"/>
    <property type="match status" value="1"/>
</dbReference>
<dbReference type="InterPro" id="IPR036864">
    <property type="entry name" value="Zn2-C6_fun-type_DNA-bd_sf"/>
</dbReference>
<dbReference type="InterPro" id="IPR001138">
    <property type="entry name" value="Zn2Cys6_DnaBD"/>
</dbReference>
<sequence length="769" mass="88775">MNKQLNKRFPCEECREQKRKCDCKQPCDRCERFNLKCVYLKGFSPRDQEFIQIAKEKEMHCEIEALTAEIELLQKEMASLQSATTFQRQPTPPLSHEDNDSHSHSNKWTPRARTPSAAYPATPESMETTDDSSSIMTTLSRSTKRQRVIAQDGSMSVVLSQQQNHQQRRPWILTIRNGKMEIETCVNTYNDLLPHLHAMTGAIYSQEHVPFTFHAYSTYGALIKAFNTMILNKYGKTTCRSWVNSMRMITLSSSSPPSPTLDNHTMPCSQSIARFIQPLLDAYWKCKHYQHLAVHIPTFIRLFVHPYENNNNSLTSSPAVMALCAGICLSSCQHTSSIIPAGSHLEYARCYYDQARQLIADRFDDPCLETFATFVFLALYEMTIGHDSTSAHYTNLALRMANMLRPEYTTQITMMKDDVQESILFHRLQTFLQQIRLFELATDFDNNDRDQRETGYARFYAACHNPTDEWWVAADDDSIQAHDLIEMHRCLQKLRRDIYNNSRVTMTTVPRDLAELTEMVVQQQINHVMVHWYTHMLPDRLKLSLPVLDAMNIPDDTYMKTVEKETKVKGIGAVLAALALYDEGLLIAQSFLHKRLQGSTTRWAHLQQFWQGGRLIMGPEERRKAAGTKWARRIDKLLSVKPVIGYSGTDDEFFAMVMGAMFPEEESKTSVISLAIQTAINAVRLLRFLDASSEWRCFFDMRVLMDVWVLLTRVVRFERYLDVEDQAMLPRVRNDLEHCLTMVRNNASRSLHAANLIGKMEEEYRELLL</sequence>
<feature type="domain" description="Zn(2)-C6 fungal-type" evidence="7">
    <location>
        <begin position="10"/>
        <end position="39"/>
    </location>
</feature>
<dbReference type="PROSITE" id="PS50048">
    <property type="entry name" value="ZN2_CY6_FUNGAL_2"/>
    <property type="match status" value="1"/>
</dbReference>
<dbReference type="InterPro" id="IPR050815">
    <property type="entry name" value="TF_fung"/>
</dbReference>
<keyword evidence="5" id="KW-0539">Nucleus</keyword>
<dbReference type="EMBL" id="JARTCD010000064">
    <property type="protein sequence ID" value="KAJ8654279.1"/>
    <property type="molecule type" value="Genomic_DNA"/>
</dbReference>
<dbReference type="SUPFAM" id="SSF57701">
    <property type="entry name" value="Zn2/Cys6 DNA-binding domain"/>
    <property type="match status" value="1"/>
</dbReference>
<accession>A0AAD7UVG6</accession>
<dbReference type="Gene3D" id="4.10.240.10">
    <property type="entry name" value="Zn(2)-C6 fungal-type DNA-binding domain"/>
    <property type="match status" value="1"/>
</dbReference>
<comment type="subcellular location">
    <subcellularLocation>
        <location evidence="1">Nucleus</location>
    </subcellularLocation>
</comment>
<dbReference type="AlphaFoldDB" id="A0AAD7UVG6"/>
<keyword evidence="3" id="KW-0805">Transcription regulation</keyword>
<evidence type="ECO:0000256" key="2">
    <source>
        <dbReference type="ARBA" id="ARBA00022723"/>
    </source>
</evidence>